<name>A0AAD6S6K4_9AGAR</name>
<protein>
    <submittedName>
        <fullName evidence="1">Uncharacterized protein</fullName>
    </submittedName>
</protein>
<evidence type="ECO:0000313" key="1">
    <source>
        <dbReference type="EMBL" id="KAJ7021542.1"/>
    </source>
</evidence>
<proteinExistence type="predicted"/>
<dbReference type="EMBL" id="JARJCM010000228">
    <property type="protein sequence ID" value="KAJ7021542.1"/>
    <property type="molecule type" value="Genomic_DNA"/>
</dbReference>
<organism evidence="1 2">
    <name type="scientific">Mycena alexandri</name>
    <dbReference type="NCBI Taxonomy" id="1745969"/>
    <lineage>
        <taxon>Eukaryota</taxon>
        <taxon>Fungi</taxon>
        <taxon>Dikarya</taxon>
        <taxon>Basidiomycota</taxon>
        <taxon>Agaricomycotina</taxon>
        <taxon>Agaricomycetes</taxon>
        <taxon>Agaricomycetidae</taxon>
        <taxon>Agaricales</taxon>
        <taxon>Marasmiineae</taxon>
        <taxon>Mycenaceae</taxon>
        <taxon>Mycena</taxon>
    </lineage>
</organism>
<keyword evidence="2" id="KW-1185">Reference proteome</keyword>
<reference evidence="1" key="1">
    <citation type="submission" date="2023-03" db="EMBL/GenBank/DDBJ databases">
        <title>Massive genome expansion in bonnet fungi (Mycena s.s.) driven by repeated elements and novel gene families across ecological guilds.</title>
        <authorList>
            <consortium name="Lawrence Berkeley National Laboratory"/>
            <person name="Harder C.B."/>
            <person name="Miyauchi S."/>
            <person name="Viragh M."/>
            <person name="Kuo A."/>
            <person name="Thoen E."/>
            <person name="Andreopoulos B."/>
            <person name="Lu D."/>
            <person name="Skrede I."/>
            <person name="Drula E."/>
            <person name="Henrissat B."/>
            <person name="Morin E."/>
            <person name="Kohler A."/>
            <person name="Barry K."/>
            <person name="LaButti K."/>
            <person name="Morin E."/>
            <person name="Salamov A."/>
            <person name="Lipzen A."/>
            <person name="Mereny Z."/>
            <person name="Hegedus B."/>
            <person name="Baldrian P."/>
            <person name="Stursova M."/>
            <person name="Weitz H."/>
            <person name="Taylor A."/>
            <person name="Grigoriev I.V."/>
            <person name="Nagy L.G."/>
            <person name="Martin F."/>
            <person name="Kauserud H."/>
        </authorList>
    </citation>
    <scope>NUCLEOTIDE SEQUENCE</scope>
    <source>
        <strain evidence="1">CBHHK200</strain>
    </source>
</reference>
<accession>A0AAD6S6K4</accession>
<gene>
    <name evidence="1" type="ORF">C8F04DRAFT_1195305</name>
</gene>
<dbReference type="Proteomes" id="UP001218188">
    <property type="component" value="Unassembled WGS sequence"/>
</dbReference>
<evidence type="ECO:0000313" key="2">
    <source>
        <dbReference type="Proteomes" id="UP001218188"/>
    </source>
</evidence>
<comment type="caution">
    <text evidence="1">The sequence shown here is derived from an EMBL/GenBank/DDBJ whole genome shotgun (WGS) entry which is preliminary data.</text>
</comment>
<sequence>MSDSNFDASFGSAVNEFIMRNEFQGALGDQSVPVVLLANGVSVPSFDQSVGGSFLQFQAGFGYFEVSASWDGQFSALWNCKVDLVVPMFGRTTLLHRPRITFQGGKSQSFPITHLEDAGISGDIVFAIQRPDVPYGGLNIPSEVLMQYMVATPFTGQMEQRKGVSLFPIVALPLINWILQAFTAFRARLHLVSAAESGVSSGWRGTSPPECPLPLALRFRSRLVLNTSSTRLSSFFRTPSHRPWCPRLGFFGSSSFEARFPTAYWSCWRASRPIRKARRNACLSLANRPRSGPAPSANTHTFLLLIFSSPLLLSSPHTTGRRPCSRLHWARNQPDSAALTKCNRARNAVFGAGGGRFSSERLEGVPRLEATQIQQIREAPFPAEDIKNEMEAMGRLLSNFFTDYAEADLHGIRIVTYYPNGPFAEDEWSALPGLKRGSKAFSLNQSFLGIFEVSHLRLVLPFTITRSWGSDISRALMRGKGTPVQVGWFPALPAHSDHGRVGVVDHECSKQSNKMWEAYLEVQARSHARNGAFVFSVPAYLPAAAERDATGGGLVLALFDARSAIAG</sequence>
<dbReference type="AlphaFoldDB" id="A0AAD6S6K4"/>